<evidence type="ECO:0000313" key="1">
    <source>
        <dbReference type="EMBL" id="MFC5571131.1"/>
    </source>
</evidence>
<keyword evidence="2" id="KW-1185">Reference proteome</keyword>
<evidence type="ECO:0000313" key="2">
    <source>
        <dbReference type="Proteomes" id="UP001596036"/>
    </source>
</evidence>
<accession>A0ABW0SQG3</accession>
<protein>
    <submittedName>
        <fullName evidence="1">Uncharacterized protein</fullName>
    </submittedName>
</protein>
<dbReference type="Proteomes" id="UP001596036">
    <property type="component" value="Unassembled WGS sequence"/>
</dbReference>
<name>A0ABW0SQG3_9GAMM</name>
<sequence length="169" mass="18498">MTSTAGSTTKPTPKLDAEHALLRLLELIRTTPAMRGLTQEKLAQVIGLDFVASGSGRYGAGERITQDWWYGVELDQTLVAGPRLDFSFNPDQTGAAPSMSEICALDFDRFASELEAMGFTRERYHGEHGRVIHDRFERAGLAVTVYSQQEASAPADKAAHACIRTVLVN</sequence>
<reference evidence="2" key="1">
    <citation type="journal article" date="2019" name="Int. J. Syst. Evol. Microbiol.">
        <title>The Global Catalogue of Microorganisms (GCM) 10K type strain sequencing project: providing services to taxonomists for standard genome sequencing and annotation.</title>
        <authorList>
            <consortium name="The Broad Institute Genomics Platform"/>
            <consortium name="The Broad Institute Genome Sequencing Center for Infectious Disease"/>
            <person name="Wu L."/>
            <person name="Ma J."/>
        </authorList>
    </citation>
    <scope>NUCLEOTIDE SEQUENCE [LARGE SCALE GENOMIC DNA]</scope>
    <source>
        <strain evidence="2">KACC 11407</strain>
    </source>
</reference>
<dbReference type="RefSeq" id="WP_386755704.1">
    <property type="nucleotide sequence ID" value="NZ_JBHSNM010000005.1"/>
</dbReference>
<proteinExistence type="predicted"/>
<gene>
    <name evidence="1" type="ORF">ACFPN1_13780</name>
</gene>
<organism evidence="1 2">
    <name type="scientific">Lysobacter yangpyeongensis</name>
    <dbReference type="NCBI Taxonomy" id="346182"/>
    <lineage>
        <taxon>Bacteria</taxon>
        <taxon>Pseudomonadati</taxon>
        <taxon>Pseudomonadota</taxon>
        <taxon>Gammaproteobacteria</taxon>
        <taxon>Lysobacterales</taxon>
        <taxon>Lysobacteraceae</taxon>
        <taxon>Lysobacter</taxon>
    </lineage>
</organism>
<comment type="caution">
    <text evidence="1">The sequence shown here is derived from an EMBL/GenBank/DDBJ whole genome shotgun (WGS) entry which is preliminary data.</text>
</comment>
<dbReference type="EMBL" id="JBHSNM010000005">
    <property type="protein sequence ID" value="MFC5571131.1"/>
    <property type="molecule type" value="Genomic_DNA"/>
</dbReference>